<dbReference type="InterPro" id="IPR027417">
    <property type="entry name" value="P-loop_NTPase"/>
</dbReference>
<dbReference type="EMBL" id="KN835254">
    <property type="protein sequence ID" value="KIK41902.1"/>
    <property type="molecule type" value="Genomic_DNA"/>
</dbReference>
<reference evidence="2 3" key="1">
    <citation type="submission" date="2014-04" db="EMBL/GenBank/DDBJ databases">
        <authorList>
            <consortium name="DOE Joint Genome Institute"/>
            <person name="Kuo A."/>
            <person name="Ruytinx J."/>
            <person name="Rineau F."/>
            <person name="Colpaert J."/>
            <person name="Kohler A."/>
            <person name="Nagy L.G."/>
            <person name="Floudas D."/>
            <person name="Copeland A."/>
            <person name="Barry K.W."/>
            <person name="Cichocki N."/>
            <person name="Veneault-Fourrey C."/>
            <person name="LaButti K."/>
            <person name="Lindquist E.A."/>
            <person name="Lipzen A."/>
            <person name="Lundell T."/>
            <person name="Morin E."/>
            <person name="Murat C."/>
            <person name="Sun H."/>
            <person name="Tunlid A."/>
            <person name="Henrissat B."/>
            <person name="Grigoriev I.V."/>
            <person name="Hibbett D.S."/>
            <person name="Martin F."/>
            <person name="Nordberg H.P."/>
            <person name="Cantor M.N."/>
            <person name="Hua S.X."/>
        </authorList>
    </citation>
    <scope>NUCLEOTIDE SEQUENCE [LARGE SCALE GENOMIC DNA]</scope>
    <source>
        <strain evidence="2 3">UH-Slu-Lm8-n1</strain>
    </source>
</reference>
<dbReference type="AlphaFoldDB" id="A0A0D0B617"/>
<dbReference type="Proteomes" id="UP000054485">
    <property type="component" value="Unassembled WGS sequence"/>
</dbReference>
<evidence type="ECO:0000313" key="2">
    <source>
        <dbReference type="EMBL" id="KIK41902.1"/>
    </source>
</evidence>
<feature type="domain" description="DNA2/NAM7 helicase helicase" evidence="1">
    <location>
        <begin position="403"/>
        <end position="472"/>
    </location>
</feature>
<dbReference type="GO" id="GO:0004386">
    <property type="term" value="F:helicase activity"/>
    <property type="evidence" value="ECO:0007669"/>
    <property type="project" value="InterPro"/>
</dbReference>
<organism evidence="2 3">
    <name type="scientific">Suillus luteus UH-Slu-Lm8-n1</name>
    <dbReference type="NCBI Taxonomy" id="930992"/>
    <lineage>
        <taxon>Eukaryota</taxon>
        <taxon>Fungi</taxon>
        <taxon>Dikarya</taxon>
        <taxon>Basidiomycota</taxon>
        <taxon>Agaricomycotina</taxon>
        <taxon>Agaricomycetes</taxon>
        <taxon>Agaricomycetidae</taxon>
        <taxon>Boletales</taxon>
        <taxon>Suillineae</taxon>
        <taxon>Suillaceae</taxon>
        <taxon>Suillus</taxon>
    </lineage>
</organism>
<reference evidence="3" key="2">
    <citation type="submission" date="2015-01" db="EMBL/GenBank/DDBJ databases">
        <title>Evolutionary Origins and Diversification of the Mycorrhizal Mutualists.</title>
        <authorList>
            <consortium name="DOE Joint Genome Institute"/>
            <consortium name="Mycorrhizal Genomics Consortium"/>
            <person name="Kohler A."/>
            <person name="Kuo A."/>
            <person name="Nagy L.G."/>
            <person name="Floudas D."/>
            <person name="Copeland A."/>
            <person name="Barry K.W."/>
            <person name="Cichocki N."/>
            <person name="Veneault-Fourrey C."/>
            <person name="LaButti K."/>
            <person name="Lindquist E.A."/>
            <person name="Lipzen A."/>
            <person name="Lundell T."/>
            <person name="Morin E."/>
            <person name="Murat C."/>
            <person name="Riley R."/>
            <person name="Ohm R."/>
            <person name="Sun H."/>
            <person name="Tunlid A."/>
            <person name="Henrissat B."/>
            <person name="Grigoriev I.V."/>
            <person name="Hibbett D.S."/>
            <person name="Martin F."/>
        </authorList>
    </citation>
    <scope>NUCLEOTIDE SEQUENCE [LARGE SCALE GENOMIC DNA]</scope>
    <source>
        <strain evidence="3">UH-Slu-Lm8-n1</strain>
    </source>
</reference>
<name>A0A0D0B617_9AGAM</name>
<dbReference type="HOGENOM" id="CLU_010083_0_1_1"/>
<keyword evidence="3" id="KW-1185">Reference proteome</keyword>
<protein>
    <recommendedName>
        <fullName evidence="1">DNA2/NAM7 helicase helicase domain-containing protein</fullName>
    </recommendedName>
</protein>
<dbReference type="InterPro" id="IPR041677">
    <property type="entry name" value="DNA2/NAM7_AAA_11"/>
</dbReference>
<evidence type="ECO:0000259" key="1">
    <source>
        <dbReference type="Pfam" id="PF13086"/>
    </source>
</evidence>
<accession>A0A0D0B617</accession>
<dbReference type="PANTHER" id="PTHR43788">
    <property type="entry name" value="DNA2/NAM7 HELICASE FAMILY MEMBER"/>
    <property type="match status" value="1"/>
</dbReference>
<proteinExistence type="predicted"/>
<dbReference type="SUPFAM" id="SSF52540">
    <property type="entry name" value="P-loop containing nucleoside triphosphate hydrolases"/>
    <property type="match status" value="1"/>
</dbReference>
<dbReference type="Gene3D" id="3.40.50.300">
    <property type="entry name" value="P-loop containing nucleotide triphosphate hydrolases"/>
    <property type="match status" value="1"/>
</dbReference>
<dbReference type="Pfam" id="PF13086">
    <property type="entry name" value="AAA_11"/>
    <property type="match status" value="1"/>
</dbReference>
<evidence type="ECO:0000313" key="3">
    <source>
        <dbReference type="Proteomes" id="UP000054485"/>
    </source>
</evidence>
<dbReference type="InterPro" id="IPR050534">
    <property type="entry name" value="Coronavir_polyprotein_1ab"/>
</dbReference>
<dbReference type="InParanoid" id="A0A0D0B617"/>
<dbReference type="OrthoDB" id="6513042at2759"/>
<sequence length="506" mass="56168">MPTVTRLLYQNLMQVDSGQLLTHTIPEADLIEEPYQLRSLLERNEGRALGLAGGFAPTGELAMLAIADASTIVNIEFKLKKSKGNEHDERPVTPDNTAARVFLQQNLLRRNTGFLYAFDIAPIALALSQTLDLRIANAIDMQCAGFASRAPLLIIKQAVGDLHRVYDVNINKVFCNDNIIDYLPTATNGTTSLALRAWIAHYISQLPTMDDRLAQVPPVDTFRLSDEALEFLAKSSKDSYQLEQKKPTEVTRQFATSIDHRNNQIQAQADRYQNKIRKGHHQRAFINIGGRAGRGFTVGGQVAKSEGRTAKLATSNSLSFVGKIIGSIKIVGREDPTQAEIQRAQKVLEILQGLINLEHDNPWVQLIFFSSPTDNFQWPSAWTEEANDAEVVKYCADRVSRPLNPSQTKAVKQMLQQSNDGRLTVIQGPPGTGKTTVIASFVQTALAGGLSGIWLIAQSNVAVKNIAEKLADFGLINWKLLVSKEFFEYWSVFSLVDFSFWQTNII</sequence>
<gene>
    <name evidence="2" type="ORF">CY34DRAFT_179200</name>
</gene>
<dbReference type="STRING" id="930992.A0A0D0B617"/>